<dbReference type="Gene3D" id="2.40.50.100">
    <property type="match status" value="1"/>
</dbReference>
<accession>A0A562LWL1</accession>
<dbReference type="InterPro" id="IPR050465">
    <property type="entry name" value="UPF0194_transport"/>
</dbReference>
<keyword evidence="2" id="KW-0175">Coiled coil</keyword>
<dbReference type="GO" id="GO:0030313">
    <property type="term" value="C:cell envelope"/>
    <property type="evidence" value="ECO:0007669"/>
    <property type="project" value="UniProtKB-SubCell"/>
</dbReference>
<dbReference type="PANTHER" id="PTHR32347:SF29">
    <property type="entry name" value="UPF0194 MEMBRANE PROTEIN YBHG"/>
    <property type="match status" value="1"/>
</dbReference>
<dbReference type="RefSeq" id="WP_144813527.1">
    <property type="nucleotide sequence ID" value="NZ_VLKP01000004.1"/>
</dbReference>
<evidence type="ECO:0000313" key="4">
    <source>
        <dbReference type="EMBL" id="TWI12041.1"/>
    </source>
</evidence>
<dbReference type="Pfam" id="PF25989">
    <property type="entry name" value="YknX_C"/>
    <property type="match status" value="1"/>
</dbReference>
<sequence>MPVPTRARLIRWLLALLVVGLLLAMLLWPKASLVDTSRVDQGTVREVVEAEGRTRLRDRYLITAPIAATARRLELEPGDRVRPGQTLVVLDAMAAPALDARARAAIQAQVAAARGRLAAAREAAAAAATRARQARTDANRLQRLQREQLVAATMAEQARTTANDAQREANSARFLEATARHELEAAQAALTHGSDERGATVLVLESPVAGVVLRRHFESARPVQAGDALLEVGEPGALEIEVDVLSADAVRLRPGMAVELVRWGEDRALAGRVRRVEPGGFTKVSALGVEEQRVWVIVDIASPHEHWQHLGEAYRVNARFLLRQAGPVLRIPASAVFHEGDDAAAVFRVIQGKARRTLVTLGVQGEGWAEIHRGLDAGDTVVVHPDRTLEDGDRVCGRAD</sequence>
<evidence type="ECO:0000256" key="2">
    <source>
        <dbReference type="ARBA" id="ARBA00023054"/>
    </source>
</evidence>
<feature type="domain" description="YknX-like C-terminal permuted SH3-like" evidence="3">
    <location>
        <begin position="328"/>
        <end position="395"/>
    </location>
</feature>
<proteinExistence type="predicted"/>
<name>A0A562LWL1_9GAMM</name>
<evidence type="ECO:0000313" key="5">
    <source>
        <dbReference type="Proteomes" id="UP000316471"/>
    </source>
</evidence>
<evidence type="ECO:0000256" key="1">
    <source>
        <dbReference type="ARBA" id="ARBA00004196"/>
    </source>
</evidence>
<protein>
    <submittedName>
        <fullName evidence="4">HlyD family secretion protein</fullName>
    </submittedName>
</protein>
<evidence type="ECO:0000259" key="3">
    <source>
        <dbReference type="Pfam" id="PF25989"/>
    </source>
</evidence>
<dbReference type="PANTHER" id="PTHR32347">
    <property type="entry name" value="EFFLUX SYSTEM COMPONENT YKNX-RELATED"/>
    <property type="match status" value="1"/>
</dbReference>
<keyword evidence="5" id="KW-1185">Reference proteome</keyword>
<dbReference type="AlphaFoldDB" id="A0A562LWL1"/>
<comment type="caution">
    <text evidence="4">The sequence shown here is derived from an EMBL/GenBank/DDBJ whole genome shotgun (WGS) entry which is preliminary data.</text>
</comment>
<comment type="subcellular location">
    <subcellularLocation>
        <location evidence="1">Cell envelope</location>
    </subcellularLocation>
</comment>
<dbReference type="EMBL" id="VLKP01000004">
    <property type="protein sequence ID" value="TWI12041.1"/>
    <property type="molecule type" value="Genomic_DNA"/>
</dbReference>
<dbReference type="OrthoDB" id="9791520at2"/>
<dbReference type="Proteomes" id="UP000316471">
    <property type="component" value="Unassembled WGS sequence"/>
</dbReference>
<gene>
    <name evidence="4" type="ORF">IP93_01322</name>
</gene>
<dbReference type="Gene3D" id="2.40.420.20">
    <property type="match status" value="1"/>
</dbReference>
<reference evidence="4 5" key="1">
    <citation type="journal article" date="2015" name="Stand. Genomic Sci.">
        <title>Genomic Encyclopedia of Bacterial and Archaeal Type Strains, Phase III: the genomes of soil and plant-associated and newly described type strains.</title>
        <authorList>
            <person name="Whitman W.B."/>
            <person name="Woyke T."/>
            <person name="Klenk H.P."/>
            <person name="Zhou Y."/>
            <person name="Lilburn T.G."/>
            <person name="Beck B.J."/>
            <person name="De Vos P."/>
            <person name="Vandamme P."/>
            <person name="Eisen J.A."/>
            <person name="Garrity G."/>
            <person name="Hugenholtz P."/>
            <person name="Kyrpides N.C."/>
        </authorList>
    </citation>
    <scope>NUCLEOTIDE SEQUENCE [LARGE SCALE GENOMIC DNA]</scope>
    <source>
        <strain evidence="4 5">CGMCC 1.10136</strain>
    </source>
</reference>
<organism evidence="4 5">
    <name type="scientific">Aerolutibacter ruishenii</name>
    <dbReference type="NCBI Taxonomy" id="686800"/>
    <lineage>
        <taxon>Bacteria</taxon>
        <taxon>Pseudomonadati</taxon>
        <taxon>Pseudomonadota</taxon>
        <taxon>Gammaproteobacteria</taxon>
        <taxon>Lysobacterales</taxon>
        <taxon>Lysobacteraceae</taxon>
        <taxon>Aerolutibacter</taxon>
    </lineage>
</organism>
<dbReference type="InterPro" id="IPR058637">
    <property type="entry name" value="YknX-like_C"/>
</dbReference>